<gene>
    <name evidence="6" type="ORF">DWX31_06670</name>
    <name evidence="7" type="ORF">DXD79_09390</name>
</gene>
<comment type="caution">
    <text evidence="7">The sequence shown here is derived from an EMBL/GenBank/DDBJ whole genome shotgun (WGS) entry which is preliminary data.</text>
</comment>
<dbReference type="Gene3D" id="3.40.50.2300">
    <property type="match status" value="1"/>
</dbReference>
<dbReference type="PANTHER" id="PTHR37299:SF1">
    <property type="entry name" value="STAGE 0 SPORULATION PROTEIN A HOMOLOG"/>
    <property type="match status" value="1"/>
</dbReference>
<dbReference type="PROSITE" id="PS50930">
    <property type="entry name" value="HTH_LYTTR"/>
    <property type="match status" value="1"/>
</dbReference>
<evidence type="ECO:0000256" key="1">
    <source>
        <dbReference type="ARBA" id="ARBA00018672"/>
    </source>
</evidence>
<protein>
    <recommendedName>
        <fullName evidence="1">Stage 0 sporulation protein A homolog</fullName>
    </recommendedName>
</protein>
<evidence type="ECO:0000313" key="9">
    <source>
        <dbReference type="Proteomes" id="UP000263014"/>
    </source>
</evidence>
<evidence type="ECO:0000313" key="8">
    <source>
        <dbReference type="Proteomes" id="UP000261023"/>
    </source>
</evidence>
<evidence type="ECO:0000256" key="2">
    <source>
        <dbReference type="ARBA" id="ARBA00024867"/>
    </source>
</evidence>
<dbReference type="GO" id="GO:0003677">
    <property type="term" value="F:DNA binding"/>
    <property type="evidence" value="ECO:0007669"/>
    <property type="project" value="UniProtKB-KW"/>
</dbReference>
<dbReference type="SMART" id="SM00850">
    <property type="entry name" value="LytTR"/>
    <property type="match status" value="1"/>
</dbReference>
<name>A0A374PCC7_9FIRM</name>
<dbReference type="InterPro" id="IPR011006">
    <property type="entry name" value="CheY-like_superfamily"/>
</dbReference>
<feature type="domain" description="HTH LytTR-type" evidence="5">
    <location>
        <begin position="146"/>
        <end position="214"/>
    </location>
</feature>
<dbReference type="Gene3D" id="2.40.50.1020">
    <property type="entry name" value="LytTr DNA-binding domain"/>
    <property type="match status" value="1"/>
</dbReference>
<evidence type="ECO:0000313" key="6">
    <source>
        <dbReference type="EMBL" id="RGD71264.1"/>
    </source>
</evidence>
<dbReference type="EMBL" id="QSON01000003">
    <property type="protein sequence ID" value="RGJ06188.1"/>
    <property type="molecule type" value="Genomic_DNA"/>
</dbReference>
<evidence type="ECO:0000256" key="3">
    <source>
        <dbReference type="PROSITE-ProRule" id="PRU00169"/>
    </source>
</evidence>
<keyword evidence="7" id="KW-0238">DNA-binding</keyword>
<comment type="function">
    <text evidence="2">May play the central regulatory role in sporulation. It may be an element of the effector pathway responsible for the activation of sporulation genes in response to nutritional stress. Spo0A may act in concert with spo0H (a sigma factor) to control the expression of some genes that are critical to the sporulation process.</text>
</comment>
<sequence length="239" mass="27203">MSIILLVEDNRIAVKKIVEYISRISAKFNVVSFPEAGGALRYAKENEISLFVLDIQLEDYKGTHLAKQIRELPEYKYTPIIFETALAGEELSAYRDVKCYSFLIKPFSEKEFTEVFTEAIGLSERINRQGKTIQIEQKQFILEYTTADIVYIEAFGKRLVIHTNNHMSGMKEDTISGYTLAGMLALLEGASFVQCHKSYLVNTTHIDRIDKTGRKIFLKGFPDAIPVGNKYQSVLWGKP</sequence>
<accession>A0A374PCC7</accession>
<dbReference type="RefSeq" id="WP_002601413.1">
    <property type="nucleotide sequence ID" value="NZ_CACRUH010000016.1"/>
</dbReference>
<evidence type="ECO:0000313" key="7">
    <source>
        <dbReference type="EMBL" id="RGJ06188.1"/>
    </source>
</evidence>
<dbReference type="Pfam" id="PF04397">
    <property type="entry name" value="LytTR"/>
    <property type="match status" value="1"/>
</dbReference>
<dbReference type="InterPro" id="IPR007492">
    <property type="entry name" value="LytTR_DNA-bd_dom"/>
</dbReference>
<dbReference type="Proteomes" id="UP000261023">
    <property type="component" value="Unassembled WGS sequence"/>
</dbReference>
<dbReference type="PANTHER" id="PTHR37299">
    <property type="entry name" value="TRANSCRIPTIONAL REGULATOR-RELATED"/>
    <property type="match status" value="1"/>
</dbReference>
<dbReference type="GO" id="GO:0000156">
    <property type="term" value="F:phosphorelay response regulator activity"/>
    <property type="evidence" value="ECO:0007669"/>
    <property type="project" value="InterPro"/>
</dbReference>
<dbReference type="SMART" id="SM00448">
    <property type="entry name" value="REC"/>
    <property type="match status" value="1"/>
</dbReference>
<dbReference type="PROSITE" id="PS50110">
    <property type="entry name" value="RESPONSE_REGULATORY"/>
    <property type="match status" value="1"/>
</dbReference>
<evidence type="ECO:0000259" key="5">
    <source>
        <dbReference type="PROSITE" id="PS50930"/>
    </source>
</evidence>
<dbReference type="OrthoDB" id="9809318at2"/>
<dbReference type="SUPFAM" id="SSF52172">
    <property type="entry name" value="CheY-like"/>
    <property type="match status" value="1"/>
</dbReference>
<proteinExistence type="predicted"/>
<dbReference type="EMBL" id="QTJW01000004">
    <property type="protein sequence ID" value="RGD71264.1"/>
    <property type="molecule type" value="Genomic_DNA"/>
</dbReference>
<dbReference type="Proteomes" id="UP000263014">
    <property type="component" value="Unassembled WGS sequence"/>
</dbReference>
<feature type="modified residue" description="4-aspartylphosphate" evidence="3">
    <location>
        <position position="54"/>
    </location>
</feature>
<keyword evidence="3" id="KW-0597">Phosphoprotein</keyword>
<organism evidence="7 9">
    <name type="scientific">Hungatella hathewayi</name>
    <dbReference type="NCBI Taxonomy" id="154046"/>
    <lineage>
        <taxon>Bacteria</taxon>
        <taxon>Bacillati</taxon>
        <taxon>Bacillota</taxon>
        <taxon>Clostridia</taxon>
        <taxon>Lachnospirales</taxon>
        <taxon>Lachnospiraceae</taxon>
        <taxon>Hungatella</taxon>
    </lineage>
</organism>
<dbReference type="AlphaFoldDB" id="A0A374PCC7"/>
<reference evidence="8 9" key="1">
    <citation type="submission" date="2018-08" db="EMBL/GenBank/DDBJ databases">
        <title>A genome reference for cultivated species of the human gut microbiota.</title>
        <authorList>
            <person name="Zou Y."/>
            <person name="Xue W."/>
            <person name="Luo G."/>
        </authorList>
    </citation>
    <scope>NUCLEOTIDE SEQUENCE [LARGE SCALE GENOMIC DNA]</scope>
    <source>
        <strain evidence="6 8">AF19-13AC</strain>
        <strain evidence="7 9">TM09-12</strain>
    </source>
</reference>
<evidence type="ECO:0000259" key="4">
    <source>
        <dbReference type="PROSITE" id="PS50110"/>
    </source>
</evidence>
<dbReference type="Pfam" id="PF00072">
    <property type="entry name" value="Response_reg"/>
    <property type="match status" value="1"/>
</dbReference>
<feature type="domain" description="Response regulatory" evidence="4">
    <location>
        <begin position="3"/>
        <end position="120"/>
    </location>
</feature>
<dbReference type="InterPro" id="IPR046947">
    <property type="entry name" value="LytR-like"/>
</dbReference>
<dbReference type="InterPro" id="IPR001789">
    <property type="entry name" value="Sig_transdc_resp-reg_receiver"/>
</dbReference>